<sequence length="213" mass="23499">MIEDIGRQANNYQAFAVHYANISNATIKNSTFYRCKGGLWQGNFNQNFPINFLMENCCIIRVSTTGSKRIIDSKTNPGSVYTIKNCIISNSYDGVNEYLQLSLGSDGSTHLGHLDNVILGNNFNTAKFDATILTTNNEVAVTSLSYNFDSLTINTTPNSIYNIGDPDWKINGVTTAVNSQSSPNIYGYIENNQLNIHNLPLNSKIIMYNLSGG</sequence>
<reference evidence="1" key="1">
    <citation type="submission" date="2019-08" db="EMBL/GenBank/DDBJ databases">
        <authorList>
            <person name="Kucharzyk K."/>
            <person name="Murdoch R.W."/>
            <person name="Higgins S."/>
            <person name="Loffler F."/>
        </authorList>
    </citation>
    <scope>NUCLEOTIDE SEQUENCE</scope>
</reference>
<dbReference type="AlphaFoldDB" id="A0A645FT59"/>
<evidence type="ECO:0008006" key="2">
    <source>
        <dbReference type="Google" id="ProtNLM"/>
    </source>
</evidence>
<evidence type="ECO:0000313" key="1">
    <source>
        <dbReference type="EMBL" id="MPN17100.1"/>
    </source>
</evidence>
<gene>
    <name evidence="1" type="ORF">SDC9_164450</name>
</gene>
<proteinExistence type="predicted"/>
<protein>
    <recommendedName>
        <fullName evidence="2">DUF5123 domain-containing protein</fullName>
    </recommendedName>
</protein>
<organism evidence="1">
    <name type="scientific">bioreactor metagenome</name>
    <dbReference type="NCBI Taxonomy" id="1076179"/>
    <lineage>
        <taxon>unclassified sequences</taxon>
        <taxon>metagenomes</taxon>
        <taxon>ecological metagenomes</taxon>
    </lineage>
</organism>
<accession>A0A645FT59</accession>
<comment type="caution">
    <text evidence="1">The sequence shown here is derived from an EMBL/GenBank/DDBJ whole genome shotgun (WGS) entry which is preliminary data.</text>
</comment>
<dbReference type="EMBL" id="VSSQ01064133">
    <property type="protein sequence ID" value="MPN17100.1"/>
    <property type="molecule type" value="Genomic_DNA"/>
</dbReference>
<name>A0A645FT59_9ZZZZ</name>